<keyword evidence="3" id="KW-1185">Reference proteome</keyword>
<dbReference type="EMBL" id="JAGFBR010000004">
    <property type="protein sequence ID" value="KAH0467591.1"/>
    <property type="molecule type" value="Genomic_DNA"/>
</dbReference>
<proteinExistence type="predicted"/>
<keyword evidence="1" id="KW-0472">Membrane</keyword>
<accession>A0AAV7HF19</accession>
<evidence type="ECO:0000313" key="3">
    <source>
        <dbReference type="Proteomes" id="UP000775213"/>
    </source>
</evidence>
<gene>
    <name evidence="2" type="ORF">IEQ34_002624</name>
</gene>
<dbReference type="SUPFAM" id="SSF52833">
    <property type="entry name" value="Thioredoxin-like"/>
    <property type="match status" value="1"/>
</dbReference>
<sequence>MAGGKTKMAAPVAKVKNGSHPLPWLNLVVTKPFYLFHLLMFFSYFVVRSSAVQDFSPDLSLHLLRREIQAVLTLSVLTAVKFVREETWEAFIADILFYSKVFLFAVTLVIDYHVAFCYSVAFVVIFVLAQQPPYDGVGESSHLTPLQLETLFAEGNSSRFWLVEFRVLCSSTCIRTSRIFSDLSVIYSNKNISFGIVDLGHFPNAAENFGISLSGPHPTYILYENAVEVGRFPDINIDSKAFRPAITKSILCQHFELDKRLIEYISS</sequence>
<evidence type="ECO:0008006" key="4">
    <source>
        <dbReference type="Google" id="ProtNLM"/>
    </source>
</evidence>
<protein>
    <recommendedName>
        <fullName evidence="4">Thioredoxin-related transmembrane protein 2</fullName>
    </recommendedName>
</protein>
<dbReference type="Gene3D" id="3.40.30.10">
    <property type="entry name" value="Glutaredoxin"/>
    <property type="match status" value="1"/>
</dbReference>
<keyword evidence="1" id="KW-0812">Transmembrane</keyword>
<dbReference type="AlphaFoldDB" id="A0AAV7HF19"/>
<dbReference type="Proteomes" id="UP000775213">
    <property type="component" value="Unassembled WGS sequence"/>
</dbReference>
<comment type="caution">
    <text evidence="2">The sequence shown here is derived from an EMBL/GenBank/DDBJ whole genome shotgun (WGS) entry which is preliminary data.</text>
</comment>
<feature type="transmembrane region" description="Helical" evidence="1">
    <location>
        <begin position="24"/>
        <end position="47"/>
    </location>
</feature>
<name>A0AAV7HF19_DENCH</name>
<organism evidence="2 3">
    <name type="scientific">Dendrobium chrysotoxum</name>
    <name type="common">Orchid</name>
    <dbReference type="NCBI Taxonomy" id="161865"/>
    <lineage>
        <taxon>Eukaryota</taxon>
        <taxon>Viridiplantae</taxon>
        <taxon>Streptophyta</taxon>
        <taxon>Embryophyta</taxon>
        <taxon>Tracheophyta</taxon>
        <taxon>Spermatophyta</taxon>
        <taxon>Magnoliopsida</taxon>
        <taxon>Liliopsida</taxon>
        <taxon>Asparagales</taxon>
        <taxon>Orchidaceae</taxon>
        <taxon>Epidendroideae</taxon>
        <taxon>Malaxideae</taxon>
        <taxon>Dendrobiinae</taxon>
        <taxon>Dendrobium</taxon>
    </lineage>
</organism>
<evidence type="ECO:0000313" key="2">
    <source>
        <dbReference type="EMBL" id="KAH0467591.1"/>
    </source>
</evidence>
<dbReference type="InterPro" id="IPR036249">
    <property type="entry name" value="Thioredoxin-like_sf"/>
</dbReference>
<keyword evidence="1" id="KW-1133">Transmembrane helix</keyword>
<evidence type="ECO:0000256" key="1">
    <source>
        <dbReference type="SAM" id="Phobius"/>
    </source>
</evidence>
<feature type="transmembrane region" description="Helical" evidence="1">
    <location>
        <begin position="104"/>
        <end position="129"/>
    </location>
</feature>
<reference evidence="2 3" key="1">
    <citation type="journal article" date="2021" name="Hortic Res">
        <title>Chromosome-scale assembly of the Dendrobium chrysotoxum genome enhances the understanding of orchid evolution.</title>
        <authorList>
            <person name="Zhang Y."/>
            <person name="Zhang G.Q."/>
            <person name="Zhang D."/>
            <person name="Liu X.D."/>
            <person name="Xu X.Y."/>
            <person name="Sun W.H."/>
            <person name="Yu X."/>
            <person name="Zhu X."/>
            <person name="Wang Z.W."/>
            <person name="Zhao X."/>
            <person name="Zhong W.Y."/>
            <person name="Chen H."/>
            <person name="Yin W.L."/>
            <person name="Huang T."/>
            <person name="Niu S.C."/>
            <person name="Liu Z.J."/>
        </authorList>
    </citation>
    <scope>NUCLEOTIDE SEQUENCE [LARGE SCALE GENOMIC DNA]</scope>
    <source>
        <strain evidence="2">Lindl</strain>
    </source>
</reference>